<evidence type="ECO:0000313" key="8">
    <source>
        <dbReference type="Proteomes" id="UP000813385"/>
    </source>
</evidence>
<feature type="transmembrane region" description="Helical" evidence="6">
    <location>
        <begin position="285"/>
        <end position="307"/>
    </location>
</feature>
<evidence type="ECO:0000313" key="7">
    <source>
        <dbReference type="EMBL" id="KAH7368730.1"/>
    </source>
</evidence>
<proteinExistence type="predicted"/>
<dbReference type="GO" id="GO:0071944">
    <property type="term" value="C:cell periphery"/>
    <property type="evidence" value="ECO:0007669"/>
    <property type="project" value="UniProtKB-ARBA"/>
</dbReference>
<comment type="subcellular location">
    <subcellularLocation>
        <location evidence="1">Membrane</location>
        <topology evidence="1">Single-pass membrane protein</topology>
    </subcellularLocation>
</comment>
<keyword evidence="2 6" id="KW-0812">Transmembrane</keyword>
<evidence type="ECO:0000256" key="2">
    <source>
        <dbReference type="ARBA" id="ARBA00022692"/>
    </source>
</evidence>
<feature type="region of interest" description="Disordered" evidence="5">
    <location>
        <begin position="246"/>
        <end position="275"/>
    </location>
</feature>
<dbReference type="InterPro" id="IPR051694">
    <property type="entry name" value="Immunoregulatory_rcpt-like"/>
</dbReference>
<keyword evidence="8" id="KW-1185">Reference proteome</keyword>
<feature type="compositionally biased region" description="Low complexity" evidence="5">
    <location>
        <begin position="428"/>
        <end position="441"/>
    </location>
</feature>
<evidence type="ECO:0000256" key="5">
    <source>
        <dbReference type="SAM" id="MobiDB-lite"/>
    </source>
</evidence>
<dbReference type="PANTHER" id="PTHR15549">
    <property type="entry name" value="PAIRED IMMUNOGLOBULIN-LIKE TYPE 2 RECEPTOR"/>
    <property type="match status" value="1"/>
</dbReference>
<dbReference type="GO" id="GO:0016020">
    <property type="term" value="C:membrane"/>
    <property type="evidence" value="ECO:0007669"/>
    <property type="project" value="UniProtKB-SubCell"/>
</dbReference>
<protein>
    <submittedName>
        <fullName evidence="7">Uncharacterized protein</fullName>
    </submittedName>
</protein>
<reference evidence="7" key="1">
    <citation type="journal article" date="2021" name="Nat. Commun.">
        <title>Genetic determinants of endophytism in the Arabidopsis root mycobiome.</title>
        <authorList>
            <person name="Mesny F."/>
            <person name="Miyauchi S."/>
            <person name="Thiergart T."/>
            <person name="Pickel B."/>
            <person name="Atanasova L."/>
            <person name="Karlsson M."/>
            <person name="Huettel B."/>
            <person name="Barry K.W."/>
            <person name="Haridas S."/>
            <person name="Chen C."/>
            <person name="Bauer D."/>
            <person name="Andreopoulos W."/>
            <person name="Pangilinan J."/>
            <person name="LaButti K."/>
            <person name="Riley R."/>
            <person name="Lipzen A."/>
            <person name="Clum A."/>
            <person name="Drula E."/>
            <person name="Henrissat B."/>
            <person name="Kohler A."/>
            <person name="Grigoriev I.V."/>
            <person name="Martin F.M."/>
            <person name="Hacquard S."/>
        </authorList>
    </citation>
    <scope>NUCLEOTIDE SEQUENCE</scope>
    <source>
        <strain evidence="7">MPI-CAGE-AT-0016</strain>
    </source>
</reference>
<evidence type="ECO:0000256" key="4">
    <source>
        <dbReference type="ARBA" id="ARBA00023136"/>
    </source>
</evidence>
<evidence type="ECO:0000256" key="3">
    <source>
        <dbReference type="ARBA" id="ARBA00022989"/>
    </source>
</evidence>
<sequence>MPSRALDLHKLHRSLGAGFSCCSIYLTMFPRCRSARGPLCFVFFNIPRPASSTMHWCALHALVTAALFAGSSMANEPMFVRYIPSPAVETFGSNSQTSPKPTEVPIRAGALEIRQATEISTCGYVDGVRSLPLLPCVSRQVCRFGSAVRAAGCCDLDSNGNCDNIWTECLPRSSSSEYQTGNTRRTLWCGNTSAPHCGVFEYQDPDLAGYTMHFCASSSTTIDIYLEPTVVVETIAGATVTVTPEIPTQDVTTSESQSSSSTVPAPGPTTTVPTPAPASLPVGPIVGGVVGGIAGIALLVFLAWFLLVHRKRQQTPPPQAGYQDMQQPFAVNQHPPVTMTNPASPGYDNSGRASIFKPPASGYHAATSLVGAEAGIASPGSPPIPYDQLYQQQPPPPPNQSHQPQQYQPYLQAQSPAPNHPGPGMGSPPVQGGQAWQPPQGASELPVTRPDGELRELQ</sequence>
<feature type="compositionally biased region" description="Low complexity" evidence="5">
    <location>
        <begin position="400"/>
        <end position="417"/>
    </location>
</feature>
<evidence type="ECO:0000256" key="1">
    <source>
        <dbReference type="ARBA" id="ARBA00004167"/>
    </source>
</evidence>
<feature type="region of interest" description="Disordered" evidence="5">
    <location>
        <begin position="374"/>
        <end position="458"/>
    </location>
</feature>
<feature type="compositionally biased region" description="Low complexity" evidence="5">
    <location>
        <begin position="252"/>
        <end position="275"/>
    </location>
</feature>
<organism evidence="7 8">
    <name type="scientific">Plectosphaerella cucumerina</name>
    <dbReference type="NCBI Taxonomy" id="40658"/>
    <lineage>
        <taxon>Eukaryota</taxon>
        <taxon>Fungi</taxon>
        <taxon>Dikarya</taxon>
        <taxon>Ascomycota</taxon>
        <taxon>Pezizomycotina</taxon>
        <taxon>Sordariomycetes</taxon>
        <taxon>Hypocreomycetidae</taxon>
        <taxon>Glomerellales</taxon>
        <taxon>Plectosphaerellaceae</taxon>
        <taxon>Plectosphaerella</taxon>
    </lineage>
</organism>
<dbReference type="Proteomes" id="UP000813385">
    <property type="component" value="Unassembled WGS sequence"/>
</dbReference>
<accession>A0A8K0X6V6</accession>
<keyword evidence="3 6" id="KW-1133">Transmembrane helix</keyword>
<dbReference type="AlphaFoldDB" id="A0A8K0X6V6"/>
<dbReference type="EMBL" id="JAGPXD010000002">
    <property type="protein sequence ID" value="KAH7368730.1"/>
    <property type="molecule type" value="Genomic_DNA"/>
</dbReference>
<keyword evidence="4 6" id="KW-0472">Membrane</keyword>
<dbReference type="OrthoDB" id="4849731at2759"/>
<comment type="caution">
    <text evidence="7">The sequence shown here is derived from an EMBL/GenBank/DDBJ whole genome shotgun (WGS) entry which is preliminary data.</text>
</comment>
<evidence type="ECO:0000256" key="6">
    <source>
        <dbReference type="SAM" id="Phobius"/>
    </source>
</evidence>
<name>A0A8K0X6V6_9PEZI</name>
<feature type="region of interest" description="Disordered" evidence="5">
    <location>
        <begin position="332"/>
        <end position="353"/>
    </location>
</feature>
<gene>
    <name evidence="7" type="ORF">B0T11DRAFT_66995</name>
</gene>